<reference evidence="2 3" key="1">
    <citation type="submission" date="2021-03" db="EMBL/GenBank/DDBJ databases">
        <title>Whole genome sequence of Metabacillus bambusae BG109.</title>
        <authorList>
            <person name="Jeong J.W."/>
        </authorList>
    </citation>
    <scope>NUCLEOTIDE SEQUENCE [LARGE SCALE GENOMIC DNA]</scope>
    <source>
        <strain evidence="2 3">BG109</strain>
    </source>
</reference>
<sequence>MKDLKIVTISCKQNKLIPNNQKFPVVIYKNCFGSKIAEIETIFNHHNWLNNWTNGVFPYHHYHSNTHEVLGVIAGEAELKIGGETGEDFHLAKGDVVILPAGTGHKRLSSSSDFKVVGAYPEGMSPNLRTEHRNKEKDREEIEGVLIPNQDPVFGHEGPLFDYWLNKGGKCKG</sequence>
<comment type="caution">
    <text evidence="2">The sequence shown here is derived from an EMBL/GenBank/DDBJ whole genome shotgun (WGS) entry which is preliminary data.</text>
</comment>
<protein>
    <submittedName>
        <fullName evidence="2">Cupin domain-containing protein</fullName>
    </submittedName>
</protein>
<gene>
    <name evidence="2" type="ORF">I7822_03590</name>
</gene>
<proteinExistence type="predicted"/>
<accession>A0ABS3MXM3</accession>
<dbReference type="PIRSF" id="PIRSF019307">
    <property type="entry name" value="UCP019307"/>
    <property type="match status" value="1"/>
</dbReference>
<dbReference type="InterPro" id="IPR047121">
    <property type="entry name" value="YjiB-like"/>
</dbReference>
<dbReference type="PANTHER" id="PTHR36448">
    <property type="entry name" value="BLR7373 PROTEIN"/>
    <property type="match status" value="1"/>
</dbReference>
<dbReference type="InterPro" id="IPR011051">
    <property type="entry name" value="RmlC_Cupin_sf"/>
</dbReference>
<keyword evidence="3" id="KW-1185">Reference proteome</keyword>
<organism evidence="2 3">
    <name type="scientific">Metabacillus bambusae</name>
    <dbReference type="NCBI Taxonomy" id="2795218"/>
    <lineage>
        <taxon>Bacteria</taxon>
        <taxon>Bacillati</taxon>
        <taxon>Bacillota</taxon>
        <taxon>Bacilli</taxon>
        <taxon>Bacillales</taxon>
        <taxon>Bacillaceae</taxon>
        <taxon>Metabacillus</taxon>
    </lineage>
</organism>
<evidence type="ECO:0000313" key="2">
    <source>
        <dbReference type="EMBL" id="MBO1510772.1"/>
    </source>
</evidence>
<dbReference type="Pfam" id="PF07883">
    <property type="entry name" value="Cupin_2"/>
    <property type="match status" value="1"/>
</dbReference>
<dbReference type="SUPFAM" id="SSF51182">
    <property type="entry name" value="RmlC-like cupins"/>
    <property type="match status" value="1"/>
</dbReference>
<evidence type="ECO:0000259" key="1">
    <source>
        <dbReference type="Pfam" id="PF07883"/>
    </source>
</evidence>
<name>A0ABS3MXM3_9BACI</name>
<evidence type="ECO:0000313" key="3">
    <source>
        <dbReference type="Proteomes" id="UP000663981"/>
    </source>
</evidence>
<dbReference type="CDD" id="cd02219">
    <property type="entry name" value="cupin_YjlB-like"/>
    <property type="match status" value="1"/>
</dbReference>
<dbReference type="PANTHER" id="PTHR36448:SF2">
    <property type="entry name" value="CUPIN TYPE-1 DOMAIN-CONTAINING PROTEIN"/>
    <property type="match status" value="1"/>
</dbReference>
<dbReference type="InterPro" id="IPR014500">
    <property type="entry name" value="UCP019307_cupin"/>
</dbReference>
<dbReference type="InterPro" id="IPR013096">
    <property type="entry name" value="Cupin_2"/>
</dbReference>
<dbReference type="InterPro" id="IPR014710">
    <property type="entry name" value="RmlC-like_jellyroll"/>
</dbReference>
<dbReference type="EMBL" id="JAGDEL010000002">
    <property type="protein sequence ID" value="MBO1510772.1"/>
    <property type="molecule type" value="Genomic_DNA"/>
</dbReference>
<feature type="domain" description="Cupin type-2" evidence="1">
    <location>
        <begin position="56"/>
        <end position="106"/>
    </location>
</feature>
<dbReference type="RefSeq" id="WP_207975407.1">
    <property type="nucleotide sequence ID" value="NZ_JAGDEL010000002.1"/>
</dbReference>
<dbReference type="Gene3D" id="2.60.120.10">
    <property type="entry name" value="Jelly Rolls"/>
    <property type="match status" value="1"/>
</dbReference>
<dbReference type="Proteomes" id="UP000663981">
    <property type="component" value="Unassembled WGS sequence"/>
</dbReference>